<feature type="domain" description="Endonuclease/exonuclease/phosphatase" evidence="2">
    <location>
        <begin position="24"/>
        <end position="265"/>
    </location>
</feature>
<accession>A0A5C6ZTL5</accession>
<reference evidence="3 4" key="1">
    <citation type="submission" date="2019-08" db="EMBL/GenBank/DDBJ databases">
        <title>Genome sequence of Gillisia hiemivivida IC154 (type strain).</title>
        <authorList>
            <person name="Bowman J.P."/>
        </authorList>
    </citation>
    <scope>NUCLEOTIDE SEQUENCE [LARGE SCALE GENOMIC DNA]</scope>
    <source>
        <strain evidence="3 4">IC154</strain>
    </source>
</reference>
<dbReference type="AlphaFoldDB" id="A0A5C6ZTL5"/>
<dbReference type="OrthoDB" id="9793162at2"/>
<dbReference type="Pfam" id="PF03372">
    <property type="entry name" value="Exo_endo_phos"/>
    <property type="match status" value="1"/>
</dbReference>
<dbReference type="RefSeq" id="WP_146932188.1">
    <property type="nucleotide sequence ID" value="NZ_CBCSHZ010000008.1"/>
</dbReference>
<keyword evidence="3" id="KW-0378">Hydrolase</keyword>
<organism evidence="3 4">
    <name type="scientific">Gillisia hiemivivida</name>
    <dbReference type="NCBI Taxonomy" id="291190"/>
    <lineage>
        <taxon>Bacteria</taxon>
        <taxon>Pseudomonadati</taxon>
        <taxon>Bacteroidota</taxon>
        <taxon>Flavobacteriia</taxon>
        <taxon>Flavobacteriales</taxon>
        <taxon>Flavobacteriaceae</taxon>
        <taxon>Gillisia</taxon>
    </lineage>
</organism>
<dbReference type="Proteomes" id="UP000321367">
    <property type="component" value="Unassembled WGS sequence"/>
</dbReference>
<dbReference type="InterPro" id="IPR050410">
    <property type="entry name" value="CCR4/nocturin_mRNA_transcr"/>
</dbReference>
<dbReference type="EMBL" id="VORY01000008">
    <property type="protein sequence ID" value="TXD93746.1"/>
    <property type="molecule type" value="Genomic_DNA"/>
</dbReference>
<evidence type="ECO:0000256" key="1">
    <source>
        <dbReference type="SAM" id="SignalP"/>
    </source>
</evidence>
<evidence type="ECO:0000259" key="2">
    <source>
        <dbReference type="Pfam" id="PF03372"/>
    </source>
</evidence>
<dbReference type="PANTHER" id="PTHR12121">
    <property type="entry name" value="CARBON CATABOLITE REPRESSOR PROTEIN 4"/>
    <property type="match status" value="1"/>
</dbReference>
<keyword evidence="3" id="KW-0269">Exonuclease</keyword>
<keyword evidence="3" id="KW-0540">Nuclease</keyword>
<dbReference type="InterPro" id="IPR036691">
    <property type="entry name" value="Endo/exonu/phosph_ase_sf"/>
</dbReference>
<keyword evidence="1" id="KW-0732">Signal</keyword>
<feature type="signal peptide" evidence="1">
    <location>
        <begin position="1"/>
        <end position="18"/>
    </location>
</feature>
<dbReference type="GO" id="GO:0004519">
    <property type="term" value="F:endonuclease activity"/>
    <property type="evidence" value="ECO:0007669"/>
    <property type="project" value="UniProtKB-KW"/>
</dbReference>
<dbReference type="Gene3D" id="3.60.10.10">
    <property type="entry name" value="Endonuclease/exonuclease/phosphatase"/>
    <property type="match status" value="1"/>
</dbReference>
<dbReference type="InterPro" id="IPR005135">
    <property type="entry name" value="Endo/exonuclease/phosphatase"/>
</dbReference>
<protein>
    <submittedName>
        <fullName evidence="3">Endonuclease/exonuclease/phosphatase family protein</fullName>
    </submittedName>
</protein>
<evidence type="ECO:0000313" key="4">
    <source>
        <dbReference type="Proteomes" id="UP000321367"/>
    </source>
</evidence>
<keyword evidence="4" id="KW-1185">Reference proteome</keyword>
<dbReference type="GO" id="GO:0000175">
    <property type="term" value="F:3'-5'-RNA exonuclease activity"/>
    <property type="evidence" value="ECO:0007669"/>
    <property type="project" value="TreeGrafter"/>
</dbReference>
<evidence type="ECO:0000313" key="3">
    <source>
        <dbReference type="EMBL" id="TXD93746.1"/>
    </source>
</evidence>
<sequence length="277" mass="31612">MKKIVSTFILLSTIIISAQEISVMTYNIKYDEPTDTVNSWNVRKDFLMSQINYNQPDIFGTQEGMYNQLTDIKKGLDGYEFFGVGRDFGDTRGEYTAIFYNTKKVILIEESTFWLSETPDKPSKGWDAALNRICTYGIFEIKNSKKLLLVFNTHFDHIGEQARAESALLILKKAAEINRDNLPVIIMGDFNLESDSQGVQNILKQFDDSHLTAKTSFGPTGTFNGFHFDKPVTRRIDFVFTSKNLEALKSGILSDSKDCRYPSDHFPVYVELNLKNE</sequence>
<dbReference type="CDD" id="cd09083">
    <property type="entry name" value="EEP-1"/>
    <property type="match status" value="1"/>
</dbReference>
<dbReference type="SUPFAM" id="SSF56219">
    <property type="entry name" value="DNase I-like"/>
    <property type="match status" value="1"/>
</dbReference>
<feature type="chain" id="PRO_5022869424" evidence="1">
    <location>
        <begin position="19"/>
        <end position="277"/>
    </location>
</feature>
<keyword evidence="3" id="KW-0255">Endonuclease</keyword>
<dbReference type="PANTHER" id="PTHR12121:SF36">
    <property type="entry name" value="ENDONUCLEASE_EXONUCLEASE_PHOSPHATASE DOMAIN-CONTAINING PROTEIN"/>
    <property type="match status" value="1"/>
</dbReference>
<name>A0A5C6ZTL5_9FLAO</name>
<gene>
    <name evidence="3" type="ORF">ES724_08770</name>
</gene>
<proteinExistence type="predicted"/>
<comment type="caution">
    <text evidence="3">The sequence shown here is derived from an EMBL/GenBank/DDBJ whole genome shotgun (WGS) entry which is preliminary data.</text>
</comment>